<gene>
    <name evidence="2" type="primary">entC</name>
    <name evidence="2" type="ORF">BPO_0129</name>
</gene>
<dbReference type="KEGG" id="bpor:BPO_0129"/>
<proteinExistence type="predicted"/>
<dbReference type="Proteomes" id="UP001432059">
    <property type="component" value="Chromosome"/>
</dbReference>
<dbReference type="RefSeq" id="WP_327984489.1">
    <property type="nucleotide sequence ID" value="NZ_CP136426.1"/>
</dbReference>
<dbReference type="Gene3D" id="3.60.120.10">
    <property type="entry name" value="Anthranilate synthase"/>
    <property type="match status" value="1"/>
</dbReference>
<evidence type="ECO:0000259" key="1">
    <source>
        <dbReference type="Pfam" id="PF00425"/>
    </source>
</evidence>
<protein>
    <submittedName>
        <fullName evidence="2">Isochorismate synthase</fullName>
    </submittedName>
</protein>
<evidence type="ECO:0000313" key="3">
    <source>
        <dbReference type="Proteomes" id="UP001432059"/>
    </source>
</evidence>
<feature type="domain" description="Chorismate-utilising enzyme C-terminal" evidence="1">
    <location>
        <begin position="72"/>
        <end position="316"/>
    </location>
</feature>
<dbReference type="InterPro" id="IPR005801">
    <property type="entry name" value="ADC_synthase"/>
</dbReference>
<dbReference type="PANTHER" id="PTHR42839:SF2">
    <property type="entry name" value="ISOCHORISMATE SYNTHASE ENTC"/>
    <property type="match status" value="1"/>
</dbReference>
<evidence type="ECO:0000313" key="2">
    <source>
        <dbReference type="EMBL" id="WOC50776.1"/>
    </source>
</evidence>
<keyword evidence="3" id="KW-1185">Reference proteome</keyword>
<accession>A0AAU0EYK8</accession>
<sequence length="331" mass="37970">MVIFRLPYDDKFYTLNLNSTDENSVEWVSFDEATRLGFSGEIQEISAEILLSQPLLSSHLEPIETVEEEESREAYLNKITQAIQFINEQQLQKLVISRKKEIRFTQISDSKSISLTQTFLNLCNSYPNAFVYLLNDKVCWMGAFSELLGKYNKQTSEFETMSLAGTIPISETWTKKEIEEQKPVTQFIENILKQYSETLSISETYDHISGNIKHLRTDFKSFIAPKDLESLISELHPTPAVCGIPKTICKEAIRKLEKHDRKFYAGYIRVETESEILYFVNLRCGEFRPDGASLYVGGGITALSHPEKEWLETELKSEAILKNLAIFEEAT</sequence>
<dbReference type="PANTHER" id="PTHR42839">
    <property type="entry name" value="ISOCHORISMATE SYNTHASE ENTC"/>
    <property type="match status" value="1"/>
</dbReference>
<dbReference type="AlphaFoldDB" id="A0AAU0EYK8"/>
<dbReference type="Pfam" id="PF00425">
    <property type="entry name" value="Chorismate_bind"/>
    <property type="match status" value="1"/>
</dbReference>
<dbReference type="EMBL" id="CP136426">
    <property type="protein sequence ID" value="WOC50776.1"/>
    <property type="molecule type" value="Genomic_DNA"/>
</dbReference>
<dbReference type="InterPro" id="IPR015890">
    <property type="entry name" value="Chorismate_C"/>
</dbReference>
<organism evidence="2 3">
    <name type="scientific">Bergeyella porcorum</name>
    <dbReference type="NCBI Taxonomy" id="1735111"/>
    <lineage>
        <taxon>Bacteria</taxon>
        <taxon>Pseudomonadati</taxon>
        <taxon>Bacteroidota</taxon>
        <taxon>Flavobacteriia</taxon>
        <taxon>Flavobacteriales</taxon>
        <taxon>Weeksellaceae</taxon>
        <taxon>Bergeyella</taxon>
    </lineage>
</organism>
<name>A0AAU0EYK8_9FLAO</name>
<reference evidence="2" key="1">
    <citation type="submission" date="2023-10" db="EMBL/GenBank/DDBJ databases">
        <title>Characterization and whole genome sequencing of a novel strain of Bergeyella porcorum QD2021 isolated from pig.</title>
        <authorList>
            <person name="Liu G."/>
            <person name="Chen C."/>
            <person name="Han X."/>
        </authorList>
    </citation>
    <scope>NUCLEOTIDE SEQUENCE</scope>
    <source>
        <strain evidence="2">QD2021</strain>
    </source>
</reference>
<dbReference type="SUPFAM" id="SSF56322">
    <property type="entry name" value="ADC synthase"/>
    <property type="match status" value="1"/>
</dbReference>